<evidence type="ECO:0000313" key="4">
    <source>
        <dbReference type="Proteomes" id="UP000002534"/>
    </source>
</evidence>
<dbReference type="Proteomes" id="UP000002534">
    <property type="component" value="Chromosome"/>
</dbReference>
<dbReference type="PRINTS" id="PR00080">
    <property type="entry name" value="SDRFAMILY"/>
</dbReference>
<proteinExistence type="inferred from homology"/>
<dbReference type="SUPFAM" id="SSF51735">
    <property type="entry name" value="NAD(P)-binding Rossmann-fold domains"/>
    <property type="match status" value="1"/>
</dbReference>
<dbReference type="PROSITE" id="PS00061">
    <property type="entry name" value="ADH_SHORT"/>
    <property type="match status" value="1"/>
</dbReference>
<dbReference type="PRINTS" id="PR00081">
    <property type="entry name" value="GDHRDH"/>
</dbReference>
<dbReference type="Pfam" id="PF13561">
    <property type="entry name" value="adh_short_C2"/>
    <property type="match status" value="1"/>
</dbReference>
<dbReference type="GO" id="GO:0016491">
    <property type="term" value="F:oxidoreductase activity"/>
    <property type="evidence" value="ECO:0007669"/>
    <property type="project" value="UniProtKB-KW"/>
</dbReference>
<dbReference type="AlphaFoldDB" id="Q3A4U5"/>
<accession>Q3A4U5</accession>
<reference evidence="4" key="1">
    <citation type="submission" date="2005-10" db="EMBL/GenBank/DDBJ databases">
        <title>Complete sequence of Pelobacter carbinolicus DSM 2380.</title>
        <authorList>
            <person name="Copeland A."/>
            <person name="Lucas S."/>
            <person name="Lapidus A."/>
            <person name="Barry K."/>
            <person name="Detter J.C."/>
            <person name="Glavina T."/>
            <person name="Hammon N."/>
            <person name="Israni S."/>
            <person name="Pitluck S."/>
            <person name="Chertkov O."/>
            <person name="Schmutz J."/>
            <person name="Larimer F."/>
            <person name="Land M."/>
            <person name="Kyrpides N."/>
            <person name="Ivanova N."/>
            <person name="Richardson P."/>
        </authorList>
    </citation>
    <scope>NUCLEOTIDE SEQUENCE [LARGE SCALE GENOMIC DNA]</scope>
    <source>
        <strain evidence="4">DSM 2380 / NBRC 103641 / GraBd1</strain>
    </source>
</reference>
<dbReference type="PANTHER" id="PTHR24321">
    <property type="entry name" value="DEHYDROGENASES, SHORT CHAIN"/>
    <property type="match status" value="1"/>
</dbReference>
<dbReference type="PANTHER" id="PTHR24321:SF8">
    <property type="entry name" value="ESTRADIOL 17-BETA-DEHYDROGENASE 8-RELATED"/>
    <property type="match status" value="1"/>
</dbReference>
<dbReference type="EMBL" id="CP000142">
    <property type="protein sequence ID" value="ABA88612.1"/>
    <property type="molecule type" value="Genomic_DNA"/>
</dbReference>
<evidence type="ECO:0000313" key="3">
    <source>
        <dbReference type="EMBL" id="ABA88612.1"/>
    </source>
</evidence>
<dbReference type="STRING" id="338963.Pcar_1364"/>
<dbReference type="OrthoDB" id="5363038at2"/>
<name>Q3A4U5_SYNC1</name>
<sequence length="257" mass="27070">MADRRENGVVLVTGGAQGIGKGIACVLLASGMRVVIADRDEDACREMAAEYADNDCVAVFPMDVAVEASVTHVMGRIEARFGRLDALVNNAGHGPAHAEPVEELTLEAWNSVLATNLTGAFLCCKHAVAALRRSRGAIVNIASTRALQSEPHGEAYAASKGGVVALTHALANSLGPDIRVNCISPGWIAVDDWQKSANCKSPALRPEDHAQHPVGRVGHPGDIAELAAFLISPRAGFITGQNFVVDGGMTRKMIYVE</sequence>
<dbReference type="HOGENOM" id="CLU_010194_1_0_7"/>
<evidence type="ECO:0000256" key="1">
    <source>
        <dbReference type="ARBA" id="ARBA00006484"/>
    </source>
</evidence>
<dbReference type="eggNOG" id="COG1028">
    <property type="taxonomic scope" value="Bacteria"/>
</dbReference>
<keyword evidence="4" id="KW-1185">Reference proteome</keyword>
<dbReference type="InterPro" id="IPR020904">
    <property type="entry name" value="Sc_DH/Rdtase_CS"/>
</dbReference>
<evidence type="ECO:0000256" key="2">
    <source>
        <dbReference type="ARBA" id="ARBA00023002"/>
    </source>
</evidence>
<dbReference type="FunFam" id="3.40.50.720:FF:000084">
    <property type="entry name" value="Short-chain dehydrogenase reductase"/>
    <property type="match status" value="1"/>
</dbReference>
<dbReference type="RefSeq" id="WP_011341089.1">
    <property type="nucleotide sequence ID" value="NC_007498.2"/>
</dbReference>
<gene>
    <name evidence="3" type="ordered locus">Pcar_1364</name>
</gene>
<dbReference type="KEGG" id="pca:Pcar_1364"/>
<comment type="similarity">
    <text evidence="1">Belongs to the short-chain dehydrogenases/reductases (SDR) family.</text>
</comment>
<protein>
    <submittedName>
        <fullName evidence="3">Oxidoreductase, short-chain dehydrogenase/reductase family</fullName>
    </submittedName>
</protein>
<organism evidence="3 4">
    <name type="scientific">Syntrophotalea carbinolica (strain DSM 2380 / NBRC 103641 / GraBd1)</name>
    <name type="common">Pelobacter carbinolicus</name>
    <dbReference type="NCBI Taxonomy" id="338963"/>
    <lineage>
        <taxon>Bacteria</taxon>
        <taxon>Pseudomonadati</taxon>
        <taxon>Thermodesulfobacteriota</taxon>
        <taxon>Desulfuromonadia</taxon>
        <taxon>Desulfuromonadales</taxon>
        <taxon>Syntrophotaleaceae</taxon>
        <taxon>Syntrophotalea</taxon>
    </lineage>
</organism>
<dbReference type="Gene3D" id="3.40.50.720">
    <property type="entry name" value="NAD(P)-binding Rossmann-like Domain"/>
    <property type="match status" value="1"/>
</dbReference>
<keyword evidence="2" id="KW-0560">Oxidoreductase</keyword>
<dbReference type="InterPro" id="IPR036291">
    <property type="entry name" value="NAD(P)-bd_dom_sf"/>
</dbReference>
<dbReference type="NCBIfam" id="NF005559">
    <property type="entry name" value="PRK07231.1"/>
    <property type="match status" value="1"/>
</dbReference>
<reference evidence="3 4" key="2">
    <citation type="journal article" date="2012" name="BMC Genomics">
        <title>The genome of Pelobacter carbinolicus reveals surprising metabolic capabilities and physiological features.</title>
        <authorList>
            <person name="Aklujkar M."/>
            <person name="Haveman S.A."/>
            <person name="Didonato R.Jr."/>
            <person name="Chertkov O."/>
            <person name="Han C.S."/>
            <person name="Land M.L."/>
            <person name="Brown P."/>
            <person name="Lovley D.R."/>
        </authorList>
    </citation>
    <scope>NUCLEOTIDE SEQUENCE [LARGE SCALE GENOMIC DNA]</scope>
    <source>
        <strain evidence="4">DSM 2380 / NBRC 103641 / GraBd1</strain>
    </source>
</reference>
<dbReference type="InterPro" id="IPR002347">
    <property type="entry name" value="SDR_fam"/>
</dbReference>